<gene>
    <name evidence="1" type="ORF">BLNAU_13372</name>
</gene>
<sequence length="809" mass="89208">MTQSVRTSDLQLKGGAAILFNAVTTSLTVTLCSFDHCTSTGRDGSGGTVMSSSKSPTNTSFTLLQSVFTHCACNYATKGMSGGSVFVQTGTIRQTTITGCAFENSSTGAKDVSYDSAIDGTVGPSNFELSDSKSGGATVYCESLRNSSNWIPQVSQKTTIKRVDISYTENSVKMTIIANDALLGSMTVLLDGANAPRLVQVPFGHNTTPNTTDEVEVATDSSSFLPSNVAFHVRKVGLEGWDFDPSIVSVETNFTYNLNYKIKLFGINLPPNCTLTLTFFDSTGHQVTSEHTESLTLILNVSTSHRDSFHFGEKYTIGEIATDGIVLVFPHTFSFTIPLPSSELNSVSTLDCKNGSIHLQVSGKNLFSPKYNVTFSTADDQKPSHMRNLTFSSLSLTQLETLDITICEEGPFSLLPDREYQVRGAVSLDHNLSIRVSVQPFRTPQGPPDPKKAWAVLISGIVVLSLALIRLGLGLRNQRSSVVLRTTWISAQSAVTSRLSLGPVGARQKMAALDANTTSSLYDTCPDCSAFLNWRNVRRESAHDKAVVFRSLVATVKFQSVFDVSLETKAVTFLESVDTTAEESSDAQVIATSTMEMLFSLIKHCSPQILLALVKADSKSFHINLIKCLFCSLWLATPRGLGQLEIEDRNEQQAVHETVLKHVVIHSEKYIGHLCVNRYSIVDGDLSNGFMHVLVRIFEICPYYQPTMEIVLHLPVLFTISSYLTFFEDEKTIWHFLDVMFSCQLKWNESRGQEQQMGKTVHRMLQMEGIEDAMEEKLQNDQDEKWGRLVVYLSINLNNLLGMNLPEQE</sequence>
<accession>A0ABQ9XJW8</accession>
<comment type="caution">
    <text evidence="1">The sequence shown here is derived from an EMBL/GenBank/DDBJ whole genome shotgun (WGS) entry which is preliminary data.</text>
</comment>
<evidence type="ECO:0000313" key="2">
    <source>
        <dbReference type="Proteomes" id="UP001281761"/>
    </source>
</evidence>
<organism evidence="1 2">
    <name type="scientific">Blattamonas nauphoetae</name>
    <dbReference type="NCBI Taxonomy" id="2049346"/>
    <lineage>
        <taxon>Eukaryota</taxon>
        <taxon>Metamonada</taxon>
        <taxon>Preaxostyla</taxon>
        <taxon>Oxymonadida</taxon>
        <taxon>Blattamonas</taxon>
    </lineage>
</organism>
<reference evidence="1 2" key="1">
    <citation type="journal article" date="2022" name="bioRxiv">
        <title>Genomics of Preaxostyla Flagellates Illuminates Evolutionary Transitions and the Path Towards Mitochondrial Loss.</title>
        <authorList>
            <person name="Novak L.V.F."/>
            <person name="Treitli S.C."/>
            <person name="Pyrih J."/>
            <person name="Halakuc P."/>
            <person name="Pipaliya S.V."/>
            <person name="Vacek V."/>
            <person name="Brzon O."/>
            <person name="Soukal P."/>
            <person name="Eme L."/>
            <person name="Dacks J.B."/>
            <person name="Karnkowska A."/>
            <person name="Elias M."/>
            <person name="Hampl V."/>
        </authorList>
    </citation>
    <scope>NUCLEOTIDE SEQUENCE [LARGE SCALE GENOMIC DNA]</scope>
    <source>
        <strain evidence="1">NAU3</strain>
        <tissue evidence="1">Gut</tissue>
    </source>
</reference>
<proteinExistence type="predicted"/>
<name>A0ABQ9XJW8_9EUKA</name>
<evidence type="ECO:0000313" key="1">
    <source>
        <dbReference type="EMBL" id="KAK2951633.1"/>
    </source>
</evidence>
<dbReference type="EMBL" id="JARBJD010000115">
    <property type="protein sequence ID" value="KAK2951633.1"/>
    <property type="molecule type" value="Genomic_DNA"/>
</dbReference>
<keyword evidence="2" id="KW-1185">Reference proteome</keyword>
<protein>
    <submittedName>
        <fullName evidence="1">Uncharacterized protein</fullName>
    </submittedName>
</protein>
<dbReference type="Proteomes" id="UP001281761">
    <property type="component" value="Unassembled WGS sequence"/>
</dbReference>